<dbReference type="EMBL" id="RJKM01000001">
    <property type="protein sequence ID" value="ROP41897.1"/>
    <property type="molecule type" value="Genomic_DNA"/>
</dbReference>
<dbReference type="Proteomes" id="UP000268727">
    <property type="component" value="Unassembled WGS sequence"/>
</dbReference>
<comment type="caution">
    <text evidence="2">The sequence shown here is derived from an EMBL/GenBank/DDBJ whole genome shotgun (WGS) entry which is preliminary data.</text>
</comment>
<accession>A0A3N1HHA7</accession>
<feature type="compositionally biased region" description="Polar residues" evidence="1">
    <location>
        <begin position="230"/>
        <end position="243"/>
    </location>
</feature>
<keyword evidence="3" id="KW-1185">Reference proteome</keyword>
<organism evidence="2 3">
    <name type="scientific">Saccharothrix texasensis</name>
    <dbReference type="NCBI Taxonomy" id="103734"/>
    <lineage>
        <taxon>Bacteria</taxon>
        <taxon>Bacillati</taxon>
        <taxon>Actinomycetota</taxon>
        <taxon>Actinomycetes</taxon>
        <taxon>Pseudonocardiales</taxon>
        <taxon>Pseudonocardiaceae</taxon>
        <taxon>Saccharothrix</taxon>
    </lineage>
</organism>
<feature type="compositionally biased region" description="Basic residues" evidence="1">
    <location>
        <begin position="204"/>
        <end position="221"/>
    </location>
</feature>
<gene>
    <name evidence="2" type="ORF">EDD40_7378</name>
</gene>
<evidence type="ECO:0000256" key="1">
    <source>
        <dbReference type="SAM" id="MobiDB-lite"/>
    </source>
</evidence>
<dbReference type="AlphaFoldDB" id="A0A3N1HHA7"/>
<feature type="compositionally biased region" description="Low complexity" evidence="1">
    <location>
        <begin position="66"/>
        <end position="90"/>
    </location>
</feature>
<evidence type="ECO:0000313" key="3">
    <source>
        <dbReference type="Proteomes" id="UP000268727"/>
    </source>
</evidence>
<feature type="compositionally biased region" description="Basic and acidic residues" evidence="1">
    <location>
        <begin position="25"/>
        <end position="34"/>
    </location>
</feature>
<name>A0A3N1HHA7_9PSEU</name>
<protein>
    <submittedName>
        <fullName evidence="2">Uncharacterized protein</fullName>
    </submittedName>
</protein>
<feature type="compositionally biased region" description="Basic residues" evidence="1">
    <location>
        <begin position="137"/>
        <end position="152"/>
    </location>
</feature>
<sequence>MMTGCVAPTGLPRRDQRVRVAAPAAHERPGKGHGDLGAAASDRRPGTATRGRPSTVLPRRPGFSRGPAAPTPGASASSTATTGTPGDDSAVAPGPPSAQPRRQVPSQGARSTTDRPLDPAPGAAPGTRESHLGLPPHPRRTPRARHQCRRIHGMADPRGRRNRPGTRTHHDDMVSLPLRTGRRAPGLRLFRDHHPEQHPPVPARGHRARQSPGPRARRHHATDRGMGHPSRQNSSWTSKTQAAQPDPNGPSSTPPCKRATHLPLDQLTGINRIG</sequence>
<feature type="region of interest" description="Disordered" evidence="1">
    <location>
        <begin position="1"/>
        <end position="274"/>
    </location>
</feature>
<evidence type="ECO:0000313" key="2">
    <source>
        <dbReference type="EMBL" id="ROP41897.1"/>
    </source>
</evidence>
<reference evidence="2 3" key="1">
    <citation type="submission" date="2018-11" db="EMBL/GenBank/DDBJ databases">
        <title>Sequencing the genomes of 1000 actinobacteria strains.</title>
        <authorList>
            <person name="Klenk H.-P."/>
        </authorList>
    </citation>
    <scope>NUCLEOTIDE SEQUENCE [LARGE SCALE GENOMIC DNA]</scope>
    <source>
        <strain evidence="2 3">DSM 44231</strain>
    </source>
</reference>
<proteinExistence type="predicted"/>